<comment type="caution">
    <text evidence="13">The sequence shown here is derived from an EMBL/GenBank/DDBJ whole genome shotgun (WGS) entry which is preliminary data.</text>
</comment>
<keyword evidence="5" id="KW-0931">ER-Golgi transport</keyword>
<evidence type="ECO:0000256" key="2">
    <source>
        <dbReference type="ARBA" id="ARBA00022448"/>
    </source>
</evidence>
<evidence type="ECO:0000256" key="6">
    <source>
        <dbReference type="ARBA" id="ARBA00022989"/>
    </source>
</evidence>
<dbReference type="Pfam" id="PF03908">
    <property type="entry name" value="Sec20"/>
    <property type="match status" value="1"/>
</dbReference>
<gene>
    <name evidence="13" type="ORF">MYCIT1_LOCUS20583</name>
</gene>
<dbReference type="InterPro" id="IPR056173">
    <property type="entry name" value="Sec20_C"/>
</dbReference>
<keyword evidence="2" id="KW-0813">Transport</keyword>
<evidence type="ECO:0000256" key="9">
    <source>
        <dbReference type="ARBA" id="ARBA00037934"/>
    </source>
</evidence>
<dbReference type="PANTHER" id="PTHR12825:SF0">
    <property type="entry name" value="VESICLE TRANSPORT PROTEIN SEC20"/>
    <property type="match status" value="1"/>
</dbReference>
<dbReference type="EMBL" id="CAVNYO010000399">
    <property type="protein sequence ID" value="CAK5273838.1"/>
    <property type="molecule type" value="Genomic_DNA"/>
</dbReference>
<feature type="domain" description="Sec20 C-terminal" evidence="12">
    <location>
        <begin position="146"/>
        <end position="235"/>
    </location>
</feature>
<proteinExistence type="inferred from homology"/>
<feature type="transmembrane region" description="Helical" evidence="11">
    <location>
        <begin position="214"/>
        <end position="231"/>
    </location>
</feature>
<evidence type="ECO:0000313" key="14">
    <source>
        <dbReference type="Proteomes" id="UP001295794"/>
    </source>
</evidence>
<keyword evidence="7 10" id="KW-0175">Coiled coil</keyword>
<evidence type="ECO:0000313" key="13">
    <source>
        <dbReference type="EMBL" id="CAK5273838.1"/>
    </source>
</evidence>
<evidence type="ECO:0000259" key="12">
    <source>
        <dbReference type="Pfam" id="PF03908"/>
    </source>
</evidence>
<keyword evidence="6 11" id="KW-1133">Transmembrane helix</keyword>
<evidence type="ECO:0000256" key="10">
    <source>
        <dbReference type="SAM" id="Coils"/>
    </source>
</evidence>
<keyword evidence="8 11" id="KW-0472">Membrane</keyword>
<keyword evidence="4" id="KW-0256">Endoplasmic reticulum</keyword>
<protein>
    <recommendedName>
        <fullName evidence="12">Sec20 C-terminal domain-containing protein</fullName>
    </recommendedName>
</protein>
<accession>A0AAD2HCT4</accession>
<dbReference type="GO" id="GO:0005484">
    <property type="term" value="F:SNAP receptor activity"/>
    <property type="evidence" value="ECO:0007669"/>
    <property type="project" value="InterPro"/>
</dbReference>
<evidence type="ECO:0000256" key="7">
    <source>
        <dbReference type="ARBA" id="ARBA00023054"/>
    </source>
</evidence>
<dbReference type="AlphaFoldDB" id="A0AAD2HCT4"/>
<evidence type="ECO:0000256" key="5">
    <source>
        <dbReference type="ARBA" id="ARBA00022892"/>
    </source>
</evidence>
<dbReference type="GO" id="GO:0006890">
    <property type="term" value="P:retrograde vesicle-mediated transport, Golgi to endoplasmic reticulum"/>
    <property type="evidence" value="ECO:0007669"/>
    <property type="project" value="InterPro"/>
</dbReference>
<evidence type="ECO:0000256" key="1">
    <source>
        <dbReference type="ARBA" id="ARBA00004163"/>
    </source>
</evidence>
<dbReference type="GO" id="GO:0005789">
    <property type="term" value="C:endoplasmic reticulum membrane"/>
    <property type="evidence" value="ECO:0007669"/>
    <property type="project" value="UniProtKB-SubCell"/>
</dbReference>
<dbReference type="InterPro" id="IPR005606">
    <property type="entry name" value="Sec20"/>
</dbReference>
<organism evidence="13 14">
    <name type="scientific">Mycena citricolor</name>
    <dbReference type="NCBI Taxonomy" id="2018698"/>
    <lineage>
        <taxon>Eukaryota</taxon>
        <taxon>Fungi</taxon>
        <taxon>Dikarya</taxon>
        <taxon>Basidiomycota</taxon>
        <taxon>Agaricomycotina</taxon>
        <taxon>Agaricomycetes</taxon>
        <taxon>Agaricomycetidae</taxon>
        <taxon>Agaricales</taxon>
        <taxon>Marasmiineae</taxon>
        <taxon>Mycenaceae</taxon>
        <taxon>Mycena</taxon>
    </lineage>
</organism>
<dbReference type="Proteomes" id="UP001295794">
    <property type="component" value="Unassembled WGS sequence"/>
</dbReference>
<evidence type="ECO:0000256" key="11">
    <source>
        <dbReference type="SAM" id="Phobius"/>
    </source>
</evidence>
<comment type="similarity">
    <text evidence="9">Belongs to the SEC20 family.</text>
</comment>
<dbReference type="GO" id="GO:0031201">
    <property type="term" value="C:SNARE complex"/>
    <property type="evidence" value="ECO:0007669"/>
    <property type="project" value="TreeGrafter"/>
</dbReference>
<name>A0AAD2HCT4_9AGAR</name>
<reference evidence="13" key="1">
    <citation type="submission" date="2023-11" db="EMBL/GenBank/DDBJ databases">
        <authorList>
            <person name="De Vega J J."/>
            <person name="De Vega J J."/>
        </authorList>
    </citation>
    <scope>NUCLEOTIDE SEQUENCE</scope>
</reference>
<keyword evidence="14" id="KW-1185">Reference proteome</keyword>
<evidence type="ECO:0000256" key="8">
    <source>
        <dbReference type="ARBA" id="ARBA00023136"/>
    </source>
</evidence>
<evidence type="ECO:0000256" key="3">
    <source>
        <dbReference type="ARBA" id="ARBA00022692"/>
    </source>
</evidence>
<feature type="coiled-coil region" evidence="10">
    <location>
        <begin position="48"/>
        <end position="105"/>
    </location>
</feature>
<keyword evidence="3 11" id="KW-0812">Transmembrane</keyword>
<comment type="subcellular location">
    <subcellularLocation>
        <location evidence="1">Endoplasmic reticulum membrane</location>
        <topology evidence="1">Single-pass type IV membrane protein</topology>
    </subcellularLocation>
</comment>
<evidence type="ECO:0000256" key="4">
    <source>
        <dbReference type="ARBA" id="ARBA00022824"/>
    </source>
</evidence>
<sequence>MPPLPLKFDEETLKLLDAVERHAKDIEDFQIPRLRSCEGPFAVQQTLASELREDVDALARQVEALDVLVDDQRGASNKRGLRTIVEELSERLNAIRRESRAALLASKRTLDSLSTSRRDELLGSASVSEKQGSNGRFAEDALMAASDKVTDAMQRTMELMDAELKRSVLVSQTLADSTATLKSTSLTHDTLTTVLDTSKHLVTALEKADTLDRLLIGAALVLFILVVLFILKQRIFDRGMRVAFWWTRFLPDFSGDGDLLNVGRELGLLKSFPARWPPPHLRF</sequence>
<dbReference type="PANTHER" id="PTHR12825">
    <property type="entry name" value="BNIP1-RELATED"/>
    <property type="match status" value="1"/>
</dbReference>